<gene>
    <name evidence="1" type="ORF">AAAT87_13950</name>
</gene>
<proteinExistence type="predicted"/>
<accession>A0ABV1G1P9</accession>
<dbReference type="RefSeq" id="WP_349226750.1">
    <property type="nucleotide sequence ID" value="NZ_JBBNGE010000071.1"/>
</dbReference>
<organism evidence="1 2">
    <name type="scientific">Segatella sinensis</name>
    <dbReference type="NCBI Taxonomy" id="3085167"/>
    <lineage>
        <taxon>Bacteria</taxon>
        <taxon>Pseudomonadati</taxon>
        <taxon>Bacteroidota</taxon>
        <taxon>Bacteroidia</taxon>
        <taxon>Bacteroidales</taxon>
        <taxon>Prevotellaceae</taxon>
        <taxon>Segatella</taxon>
    </lineage>
</organism>
<reference evidence="1 2" key="1">
    <citation type="submission" date="2024-04" db="EMBL/GenBank/DDBJ databases">
        <title>Human intestinal bacterial collection.</title>
        <authorList>
            <person name="Pauvert C."/>
            <person name="Hitch T.C.A."/>
            <person name="Clavel T."/>
        </authorList>
    </citation>
    <scope>NUCLEOTIDE SEQUENCE [LARGE SCALE GENOMIC DNA]</scope>
    <source>
        <strain evidence="1 2">CLA-AA-H174</strain>
    </source>
</reference>
<feature type="non-terminal residue" evidence="1">
    <location>
        <position position="1"/>
    </location>
</feature>
<comment type="caution">
    <text evidence="1">The sequence shown here is derived from an EMBL/GenBank/DDBJ whole genome shotgun (WGS) entry which is preliminary data.</text>
</comment>
<protein>
    <submittedName>
        <fullName evidence="1">Uncharacterized protein</fullName>
    </submittedName>
</protein>
<dbReference type="Proteomes" id="UP001465717">
    <property type="component" value="Unassembled WGS sequence"/>
</dbReference>
<keyword evidence="2" id="KW-1185">Reference proteome</keyword>
<sequence length="82" mass="9720">DLGQKLSISKLLPFQGDFVVFILKPRALPWARSFCPFRAYGMWLMTPPPYNVNVLWAQSYIKNMFYQNLFGENMSFYQNLFL</sequence>
<name>A0ABV1G1P9_9BACT</name>
<dbReference type="EMBL" id="JBBNGE010000071">
    <property type="protein sequence ID" value="MEQ2509345.1"/>
    <property type="molecule type" value="Genomic_DNA"/>
</dbReference>
<evidence type="ECO:0000313" key="1">
    <source>
        <dbReference type="EMBL" id="MEQ2509345.1"/>
    </source>
</evidence>
<evidence type="ECO:0000313" key="2">
    <source>
        <dbReference type="Proteomes" id="UP001465717"/>
    </source>
</evidence>